<dbReference type="InterPro" id="IPR051912">
    <property type="entry name" value="Alkylbase_DNA_Glycosylase/TA"/>
</dbReference>
<evidence type="ECO:0000256" key="1">
    <source>
        <dbReference type="ARBA" id="ARBA00022763"/>
    </source>
</evidence>
<evidence type="ECO:0000256" key="2">
    <source>
        <dbReference type="ARBA" id="ARBA00023204"/>
    </source>
</evidence>
<dbReference type="GO" id="GO:0006307">
    <property type="term" value="P:DNA alkylation repair"/>
    <property type="evidence" value="ECO:0007669"/>
    <property type="project" value="TreeGrafter"/>
</dbReference>
<name>X1JF26_9ZZZZ</name>
<evidence type="ECO:0000313" key="3">
    <source>
        <dbReference type="EMBL" id="GAH68368.1"/>
    </source>
</evidence>
<sequence>ALYTKLGVKFTCVDSSKLSDIEWNQLGLDQRQIDIIHRVEEYCSGCPEWFDDLEQLRTAVKGIGPWTIQVVQLMSLTNLDIFPTNDVFINERIRRLYGLGERPTKSQVEKISAVWSPYRSIVCWWLWRWF</sequence>
<proteinExistence type="predicted"/>
<keyword evidence="1" id="KW-0227">DNA damage</keyword>
<gene>
    <name evidence="3" type="ORF">S03H2_45109</name>
</gene>
<dbReference type="AlphaFoldDB" id="X1JF26"/>
<dbReference type="GO" id="GO:0008725">
    <property type="term" value="F:DNA-3-methyladenine glycosylase activity"/>
    <property type="evidence" value="ECO:0007669"/>
    <property type="project" value="TreeGrafter"/>
</dbReference>
<dbReference type="PANTHER" id="PTHR43003">
    <property type="entry name" value="DNA-3-METHYLADENINE GLYCOSYLASE"/>
    <property type="match status" value="1"/>
</dbReference>
<feature type="non-terminal residue" evidence="3">
    <location>
        <position position="1"/>
    </location>
</feature>
<organism evidence="3">
    <name type="scientific">marine sediment metagenome</name>
    <dbReference type="NCBI Taxonomy" id="412755"/>
    <lineage>
        <taxon>unclassified sequences</taxon>
        <taxon>metagenomes</taxon>
        <taxon>ecological metagenomes</taxon>
    </lineage>
</organism>
<dbReference type="Gene3D" id="1.10.340.30">
    <property type="entry name" value="Hypothetical protein, domain 2"/>
    <property type="match status" value="1"/>
</dbReference>
<dbReference type="GO" id="GO:0032131">
    <property type="term" value="F:alkylated DNA binding"/>
    <property type="evidence" value="ECO:0007669"/>
    <property type="project" value="TreeGrafter"/>
</dbReference>
<accession>X1JF26</accession>
<evidence type="ECO:0008006" key="4">
    <source>
        <dbReference type="Google" id="ProtNLM"/>
    </source>
</evidence>
<dbReference type="InterPro" id="IPR011257">
    <property type="entry name" value="DNA_glycosylase"/>
</dbReference>
<protein>
    <recommendedName>
        <fullName evidence="4">HhH-GPD domain-containing protein</fullName>
    </recommendedName>
</protein>
<reference evidence="3" key="1">
    <citation type="journal article" date="2014" name="Front. Microbiol.">
        <title>High frequency of phylogenetically diverse reductive dehalogenase-homologous genes in deep subseafloor sedimentary metagenomes.</title>
        <authorList>
            <person name="Kawai M."/>
            <person name="Futagami T."/>
            <person name="Toyoda A."/>
            <person name="Takaki Y."/>
            <person name="Nishi S."/>
            <person name="Hori S."/>
            <person name="Arai W."/>
            <person name="Tsubouchi T."/>
            <person name="Morono Y."/>
            <person name="Uchiyama I."/>
            <person name="Ito T."/>
            <person name="Fujiyama A."/>
            <person name="Inagaki F."/>
            <person name="Takami H."/>
        </authorList>
    </citation>
    <scope>NUCLEOTIDE SEQUENCE</scope>
    <source>
        <strain evidence="3">Expedition CK06-06</strain>
    </source>
</reference>
<dbReference type="GO" id="GO:0006285">
    <property type="term" value="P:base-excision repair, AP site formation"/>
    <property type="evidence" value="ECO:0007669"/>
    <property type="project" value="TreeGrafter"/>
</dbReference>
<dbReference type="EMBL" id="BARU01028239">
    <property type="protein sequence ID" value="GAH68368.1"/>
    <property type="molecule type" value="Genomic_DNA"/>
</dbReference>
<comment type="caution">
    <text evidence="3">The sequence shown here is derived from an EMBL/GenBank/DDBJ whole genome shotgun (WGS) entry which is preliminary data.</text>
</comment>
<dbReference type="PANTHER" id="PTHR43003:SF5">
    <property type="entry name" value="DNA-3-METHYLADENINE GLYCOSYLASE"/>
    <property type="match status" value="1"/>
</dbReference>
<dbReference type="GO" id="GO:0043916">
    <property type="term" value="F:DNA-7-methylguanine glycosylase activity"/>
    <property type="evidence" value="ECO:0007669"/>
    <property type="project" value="TreeGrafter"/>
</dbReference>
<dbReference type="SUPFAM" id="SSF48150">
    <property type="entry name" value="DNA-glycosylase"/>
    <property type="match status" value="1"/>
</dbReference>
<dbReference type="GO" id="GO:0032993">
    <property type="term" value="C:protein-DNA complex"/>
    <property type="evidence" value="ECO:0007669"/>
    <property type="project" value="TreeGrafter"/>
</dbReference>
<dbReference type="Gene3D" id="1.10.1670.40">
    <property type="match status" value="1"/>
</dbReference>
<keyword evidence="2" id="KW-0234">DNA repair</keyword>